<evidence type="ECO:0000313" key="3">
    <source>
        <dbReference type="Proteomes" id="UP000238083"/>
    </source>
</evidence>
<dbReference type="PANTHER" id="PTHR37539:SF1">
    <property type="entry name" value="ER-BOUND OXYGENASE MPAB_MPAB'_RUBBER OXYGENASE CATALYTIC DOMAIN-CONTAINING PROTEIN"/>
    <property type="match status" value="1"/>
</dbReference>
<organism evidence="2 3">
    <name type="scientific">Kineococcus rhizosphaerae</name>
    <dbReference type="NCBI Taxonomy" id="559628"/>
    <lineage>
        <taxon>Bacteria</taxon>
        <taxon>Bacillati</taxon>
        <taxon>Actinomycetota</taxon>
        <taxon>Actinomycetes</taxon>
        <taxon>Kineosporiales</taxon>
        <taxon>Kineosporiaceae</taxon>
        <taxon>Kineococcus</taxon>
    </lineage>
</organism>
<feature type="domain" description="ER-bound oxygenase mpaB/mpaB'/Rubber oxygenase catalytic" evidence="1">
    <location>
        <begin position="101"/>
        <end position="299"/>
    </location>
</feature>
<accession>A0A2T0QWZ1</accession>
<dbReference type="InterPro" id="IPR037473">
    <property type="entry name" value="Lcp-like"/>
</dbReference>
<evidence type="ECO:0000313" key="2">
    <source>
        <dbReference type="EMBL" id="PRY10080.1"/>
    </source>
</evidence>
<keyword evidence="3" id="KW-1185">Reference proteome</keyword>
<dbReference type="OrthoDB" id="7614910at2"/>
<name>A0A2T0QWZ1_9ACTN</name>
<comment type="caution">
    <text evidence="2">The sequence shown here is derived from an EMBL/GenBank/DDBJ whole genome shotgun (WGS) entry which is preliminary data.</text>
</comment>
<dbReference type="Proteomes" id="UP000238083">
    <property type="component" value="Unassembled WGS sequence"/>
</dbReference>
<dbReference type="PANTHER" id="PTHR37539">
    <property type="entry name" value="SECRETED PROTEIN-RELATED"/>
    <property type="match status" value="1"/>
</dbReference>
<dbReference type="Pfam" id="PF09995">
    <property type="entry name" value="MPAB_Lcp_cat"/>
    <property type="match status" value="1"/>
</dbReference>
<dbReference type="RefSeq" id="WP_106215416.1">
    <property type="nucleotide sequence ID" value="NZ_PVZF01000018.1"/>
</dbReference>
<dbReference type="InterPro" id="IPR018713">
    <property type="entry name" value="MPAB/Lcp_cat_dom"/>
</dbReference>
<sequence>MNLEDARFAGDPLADALADAVHADPGVRRELSRALREGSQTASGPVHAFVEHLERVSADADPDLLRAGARATFTTPQAVHVFDVGAGALISSYRPPRSATILTGTGRLVDDTHHRLTETARWLTAASLPGGLERGAEGWRATAHVRLGHALVRRSVPGGTGINQFDEVRTWLDFTVVAPRSAHRLGFGLTDAEYAQFLAHWRVLGELLGISPGFIAHVVDRPSALALLQRIDALTGPPNADSRALTAAGLDALANGLTDLTRIPHRVGLTLARVVARRLQGDLADALGVPPAGGWEHVVPVVAAVNRTRRELLRRSPSRWEAMVERNIAANRAFLRESA</sequence>
<dbReference type="EMBL" id="PVZF01000018">
    <property type="protein sequence ID" value="PRY10080.1"/>
    <property type="molecule type" value="Genomic_DNA"/>
</dbReference>
<reference evidence="2 3" key="1">
    <citation type="submission" date="2018-03" db="EMBL/GenBank/DDBJ databases">
        <title>Genomic Encyclopedia of Archaeal and Bacterial Type Strains, Phase II (KMG-II): from individual species to whole genera.</title>
        <authorList>
            <person name="Goeker M."/>
        </authorList>
    </citation>
    <scope>NUCLEOTIDE SEQUENCE [LARGE SCALE GENOMIC DNA]</scope>
    <source>
        <strain evidence="2 3">DSM 19711</strain>
    </source>
</reference>
<dbReference type="GO" id="GO:0016491">
    <property type="term" value="F:oxidoreductase activity"/>
    <property type="evidence" value="ECO:0007669"/>
    <property type="project" value="InterPro"/>
</dbReference>
<gene>
    <name evidence="2" type="ORF">CLV37_11850</name>
</gene>
<protein>
    <submittedName>
        <fullName evidence="2">Uncharacterized protein DUF2236</fullName>
    </submittedName>
</protein>
<evidence type="ECO:0000259" key="1">
    <source>
        <dbReference type="Pfam" id="PF09995"/>
    </source>
</evidence>
<dbReference type="AlphaFoldDB" id="A0A2T0QWZ1"/>
<proteinExistence type="predicted"/>